<evidence type="ECO:0000256" key="1">
    <source>
        <dbReference type="SAM" id="Coils"/>
    </source>
</evidence>
<reference evidence="5 6" key="1">
    <citation type="submission" date="2025-05" db="UniProtKB">
        <authorList>
            <consortium name="RefSeq"/>
        </authorList>
    </citation>
    <scope>IDENTIFICATION</scope>
</reference>
<dbReference type="InterPro" id="IPR016024">
    <property type="entry name" value="ARM-type_fold"/>
</dbReference>
<organism evidence="4 6">
    <name type="scientific">Aplysia californica</name>
    <name type="common">California sea hare</name>
    <dbReference type="NCBI Taxonomy" id="6500"/>
    <lineage>
        <taxon>Eukaryota</taxon>
        <taxon>Metazoa</taxon>
        <taxon>Spiralia</taxon>
        <taxon>Lophotrochozoa</taxon>
        <taxon>Mollusca</taxon>
        <taxon>Gastropoda</taxon>
        <taxon>Heterobranchia</taxon>
        <taxon>Euthyneura</taxon>
        <taxon>Tectipleura</taxon>
        <taxon>Aplysiida</taxon>
        <taxon>Aplysioidea</taxon>
        <taxon>Aplysiidae</taxon>
        <taxon>Aplysia</taxon>
    </lineage>
</organism>
<dbReference type="InterPro" id="IPR011989">
    <property type="entry name" value="ARM-like"/>
</dbReference>
<accession>A0ABM0K608</accession>
<evidence type="ECO:0000313" key="5">
    <source>
        <dbReference type="RefSeq" id="XP_005109543.1"/>
    </source>
</evidence>
<dbReference type="Proteomes" id="UP000694888">
    <property type="component" value="Unplaced"/>
</dbReference>
<gene>
    <name evidence="5 6 7" type="primary">LOC101863620</name>
</gene>
<dbReference type="Gene3D" id="1.10.287.1490">
    <property type="match status" value="1"/>
</dbReference>
<dbReference type="InterPro" id="IPR042510">
    <property type="entry name" value="CIP2A"/>
</dbReference>
<dbReference type="RefSeq" id="XP_012944115.1">
    <property type="nucleotide sequence ID" value="XM_013088661.2"/>
</dbReference>
<evidence type="ECO:0000256" key="2">
    <source>
        <dbReference type="SAM" id="MobiDB-lite"/>
    </source>
</evidence>
<dbReference type="PANTHER" id="PTHR23161:SF2">
    <property type="entry name" value="PROTEIN CIP2A"/>
    <property type="match status" value="1"/>
</dbReference>
<dbReference type="RefSeq" id="XP_005109544.1">
    <property type="nucleotide sequence ID" value="XM_005109487.3"/>
</dbReference>
<protein>
    <submittedName>
        <fullName evidence="5 6">Protein CIP2A</fullName>
    </submittedName>
</protein>
<dbReference type="GeneID" id="101863620"/>
<sequence length="926" mass="104195">MEPSSCVREVLRCANHFQSNSGQLTYLLRQLEVLQQYSSRSSHVRQLQSGDQVELVECLTFLVKVVCERERPELLLKAVQILSNLAHSEELRSLLYETFSLSSPLAAVVVAYSGVSEDEILPEALQLLQRITYGHRIDYHQPHMDELLRFLVLNVLSPDLDSLVPPVLGTLANLCRNNVLVHSAIKDTFSSDLRKLLKILCGYFSDDNQTVVISALRIFTSISLNEPEGQKVFFESSNVEQTLQTVFNIIVNKFKTVTWKYAADLLADLMRQPQMQICIKRYRHLPKCMNDVLSLLALGSEDSVSEVFELLLHLCAVPSIRQSVNSRLFSALTEGQMDSKRLSEAAGQALMPGTEPLLSCVHWSAHTGNTNSSVALLALEFLSESLQECTCSSDASYPIHLLAPVFANFLLKAQLADSSAKTVRVVKLLTVLCSDKGSRESLGRAVTCEMFNKLMDSLLSQGYVSYAAATSPFSGSDKEKKDEGTLGILLTLNLASKLQKLIPGVPQYLTKVLKEPRVQDFLALGLTSGSQEQVEVSLQLLAMSLGAEEARPEVALCGFIASLNRQKREQRKVEEAKTEPSSKVQCRRDTVLQSKENRPGPLLSSTPVPRSDRTGLGGMGDKSGDSSVEILIERMQTVLEPKDTKTAQLIEVFEHHIKSQQVKEEHLNNLLEAKTMALTQADRVIVRLRSMEAAHFAEMNKLQGILKESERKVELMIAQMNEMRLEAEKQQTQFDKELDVKIAQEEKFAKEINEISDKCAEVEEKLAACVQEKKTLSNMKEDLQRAHEVLKEQYDKSCTQSKQLEEERKTLSKQLKEKDAAVQKLKSSLQTLQETYSTTEKERSELEKEKEDMETYIDKLRTQLSSSENLCRQLQQRTKTLEGVNEEEGKKLLQKTARIEELEKELEKHNQIVSFIQHMNLKGGKK</sequence>
<name>A0ABM0K608_APLCA</name>
<evidence type="ECO:0000259" key="3">
    <source>
        <dbReference type="Pfam" id="PF21044"/>
    </source>
</evidence>
<dbReference type="SUPFAM" id="SSF48371">
    <property type="entry name" value="ARM repeat"/>
    <property type="match status" value="1"/>
</dbReference>
<evidence type="ECO:0000313" key="7">
    <source>
        <dbReference type="RefSeq" id="XP_012944115.1"/>
    </source>
</evidence>
<keyword evidence="1" id="KW-0175">Coiled coil</keyword>
<feature type="compositionally biased region" description="Basic and acidic residues" evidence="2">
    <location>
        <begin position="571"/>
        <end position="598"/>
    </location>
</feature>
<dbReference type="PANTHER" id="PTHR23161">
    <property type="entry name" value="PROTEIN CIP2A"/>
    <property type="match status" value="1"/>
</dbReference>
<dbReference type="Pfam" id="PF21044">
    <property type="entry name" value="CIP2A_N"/>
    <property type="match status" value="1"/>
</dbReference>
<dbReference type="RefSeq" id="XP_005109543.1">
    <property type="nucleotide sequence ID" value="XM_005109486.3"/>
</dbReference>
<dbReference type="Gene3D" id="1.25.10.10">
    <property type="entry name" value="Leucine-rich Repeat Variant"/>
    <property type="match status" value="1"/>
</dbReference>
<feature type="coiled-coil region" evidence="1">
    <location>
        <begin position="699"/>
        <end position="919"/>
    </location>
</feature>
<evidence type="ECO:0000313" key="4">
    <source>
        <dbReference type="Proteomes" id="UP000694888"/>
    </source>
</evidence>
<feature type="domain" description="CIP2A N-terminal" evidence="3">
    <location>
        <begin position="24"/>
        <end position="562"/>
    </location>
</feature>
<evidence type="ECO:0000313" key="6">
    <source>
        <dbReference type="RefSeq" id="XP_005109544.1"/>
    </source>
</evidence>
<keyword evidence="4" id="KW-1185">Reference proteome</keyword>
<dbReference type="InterPro" id="IPR048701">
    <property type="entry name" value="CIP2A_N"/>
</dbReference>
<proteinExistence type="predicted"/>
<feature type="region of interest" description="Disordered" evidence="2">
    <location>
        <begin position="571"/>
        <end position="624"/>
    </location>
</feature>